<dbReference type="OrthoDB" id="8773442at2"/>
<dbReference type="RefSeq" id="WP_138659703.1">
    <property type="nucleotide sequence ID" value="NZ_VATY01000005.1"/>
</dbReference>
<protein>
    <submittedName>
        <fullName evidence="2">Class I SAM-dependent methyltransferase</fullName>
    </submittedName>
</protein>
<keyword evidence="1" id="KW-1133">Transmembrane helix</keyword>
<keyword evidence="1" id="KW-0812">Transmembrane</keyword>
<keyword evidence="2" id="KW-0808">Transferase</keyword>
<keyword evidence="2" id="KW-0489">Methyltransferase</keyword>
<evidence type="ECO:0000313" key="3">
    <source>
        <dbReference type="Proteomes" id="UP000310314"/>
    </source>
</evidence>
<dbReference type="GO" id="GO:0032259">
    <property type="term" value="P:methylation"/>
    <property type="evidence" value="ECO:0007669"/>
    <property type="project" value="UniProtKB-KW"/>
</dbReference>
<proteinExistence type="predicted"/>
<dbReference type="SUPFAM" id="SSF53335">
    <property type="entry name" value="S-adenosyl-L-methionine-dependent methyltransferases"/>
    <property type="match status" value="1"/>
</dbReference>
<dbReference type="PANTHER" id="PTHR43861:SF6">
    <property type="entry name" value="METHYLTRANSFERASE TYPE 11"/>
    <property type="match status" value="1"/>
</dbReference>
<dbReference type="CDD" id="cd02440">
    <property type="entry name" value="AdoMet_MTases"/>
    <property type="match status" value="1"/>
</dbReference>
<dbReference type="Gene3D" id="3.40.50.150">
    <property type="entry name" value="Vaccinia Virus protein VP39"/>
    <property type="match status" value="1"/>
</dbReference>
<name>A0A5S3PGJ1_9FLAO</name>
<comment type="caution">
    <text evidence="2">The sequence shown here is derived from an EMBL/GenBank/DDBJ whole genome shotgun (WGS) entry which is preliminary data.</text>
</comment>
<dbReference type="GO" id="GO:0008168">
    <property type="term" value="F:methyltransferase activity"/>
    <property type="evidence" value="ECO:0007669"/>
    <property type="project" value="UniProtKB-KW"/>
</dbReference>
<dbReference type="AlphaFoldDB" id="A0A5S3PGJ1"/>
<organism evidence="2 3">
    <name type="scientific">Maribacter algarum</name>
    <name type="common">ex Zhang et al. 2020</name>
    <dbReference type="NCBI Taxonomy" id="2578118"/>
    <lineage>
        <taxon>Bacteria</taxon>
        <taxon>Pseudomonadati</taxon>
        <taxon>Bacteroidota</taxon>
        <taxon>Flavobacteriia</taxon>
        <taxon>Flavobacteriales</taxon>
        <taxon>Flavobacteriaceae</taxon>
        <taxon>Maribacter</taxon>
    </lineage>
</organism>
<accession>A0A5S3PGJ1</accession>
<evidence type="ECO:0000256" key="1">
    <source>
        <dbReference type="SAM" id="Phobius"/>
    </source>
</evidence>
<evidence type="ECO:0000313" key="2">
    <source>
        <dbReference type="EMBL" id="TMM53243.1"/>
    </source>
</evidence>
<keyword evidence="1" id="KW-0472">Membrane</keyword>
<dbReference type="PANTHER" id="PTHR43861">
    <property type="entry name" value="TRANS-ACONITATE 2-METHYLTRANSFERASE-RELATED"/>
    <property type="match status" value="1"/>
</dbReference>
<reference evidence="2 3" key="1">
    <citation type="submission" date="2019-05" db="EMBL/GenBank/DDBJ databases">
        <authorList>
            <person name="Zhang J.-Y."/>
            <person name="Feg X."/>
            <person name="Du Z.-J."/>
        </authorList>
    </citation>
    <scope>NUCLEOTIDE SEQUENCE [LARGE SCALE GENOMIC DNA]</scope>
    <source>
        <strain evidence="2 3">RZ26</strain>
    </source>
</reference>
<dbReference type="Pfam" id="PF13489">
    <property type="entry name" value="Methyltransf_23"/>
    <property type="match status" value="1"/>
</dbReference>
<gene>
    <name evidence="2" type="ORF">FEE95_19440</name>
</gene>
<dbReference type="Proteomes" id="UP000310314">
    <property type="component" value="Unassembled WGS sequence"/>
</dbReference>
<feature type="transmembrane region" description="Helical" evidence="1">
    <location>
        <begin position="189"/>
        <end position="207"/>
    </location>
</feature>
<keyword evidence="3" id="KW-1185">Reference proteome</keyword>
<dbReference type="EMBL" id="VATY01000005">
    <property type="protein sequence ID" value="TMM53243.1"/>
    <property type="molecule type" value="Genomic_DNA"/>
</dbReference>
<sequence length="215" mass="25030">MDYNNKAGDYFNHERPEMLAFLPEGCKRVLDIGCGEGTFIKQVKDKYKTETWGIELMEKPGKEAEKVLDKVFIGPCENFIEELPDNYFDVIYCNDVLEHLVDPYSVLGIIKNKLSKNGVVISSIPNIRYHYAFKKIILQKKFEYEGHGIFDKTHMRFFTKSSIAKMYADQGYTVLSHKGVNRTRSLKPYLYNIPFFFTAMDMFYLQYATVAKKSD</sequence>
<dbReference type="InterPro" id="IPR029063">
    <property type="entry name" value="SAM-dependent_MTases_sf"/>
</dbReference>